<dbReference type="SUPFAM" id="SSF48452">
    <property type="entry name" value="TPR-like"/>
    <property type="match status" value="2"/>
</dbReference>
<evidence type="ECO:0000256" key="1">
    <source>
        <dbReference type="ARBA" id="ARBA00022741"/>
    </source>
</evidence>
<dbReference type="InterPro" id="IPR016032">
    <property type="entry name" value="Sig_transdc_resp-reg_C-effctor"/>
</dbReference>
<dbReference type="PROSITE" id="PS50043">
    <property type="entry name" value="HTH_LUXR_2"/>
    <property type="match status" value="1"/>
</dbReference>
<dbReference type="GO" id="GO:0005524">
    <property type="term" value="F:ATP binding"/>
    <property type="evidence" value="ECO:0007669"/>
    <property type="project" value="UniProtKB-KW"/>
</dbReference>
<dbReference type="SMART" id="SM00028">
    <property type="entry name" value="TPR"/>
    <property type="match status" value="4"/>
</dbReference>
<organism evidence="4 5">
    <name type="scientific">Goodfellowiella coeruleoviolacea</name>
    <dbReference type="NCBI Taxonomy" id="334858"/>
    <lineage>
        <taxon>Bacteria</taxon>
        <taxon>Bacillati</taxon>
        <taxon>Actinomycetota</taxon>
        <taxon>Actinomycetes</taxon>
        <taxon>Pseudonocardiales</taxon>
        <taxon>Pseudonocardiaceae</taxon>
        <taxon>Goodfellowiella</taxon>
    </lineage>
</organism>
<dbReference type="EMBL" id="JAMTCK010000008">
    <property type="protein sequence ID" value="MCP2166881.1"/>
    <property type="molecule type" value="Genomic_DNA"/>
</dbReference>
<dbReference type="SMART" id="SM00421">
    <property type="entry name" value="HTH_LUXR"/>
    <property type="match status" value="1"/>
</dbReference>
<gene>
    <name evidence="4" type="ORF">LX83_003753</name>
</gene>
<protein>
    <submittedName>
        <fullName evidence="4">Response regulator containing a CheY-like receiver domain and an HTH DNA-binding domain</fullName>
    </submittedName>
</protein>
<evidence type="ECO:0000313" key="5">
    <source>
        <dbReference type="Proteomes" id="UP001206128"/>
    </source>
</evidence>
<reference evidence="4" key="1">
    <citation type="submission" date="2022-06" db="EMBL/GenBank/DDBJ databases">
        <title>Genomic Encyclopedia of Archaeal and Bacterial Type Strains, Phase II (KMG-II): from individual species to whole genera.</title>
        <authorList>
            <person name="Goeker M."/>
        </authorList>
    </citation>
    <scope>NUCLEOTIDE SEQUENCE</scope>
    <source>
        <strain evidence="4">DSM 43935</strain>
    </source>
</reference>
<dbReference type="Gene3D" id="1.25.40.10">
    <property type="entry name" value="Tetratricopeptide repeat domain"/>
    <property type="match status" value="1"/>
</dbReference>
<dbReference type="SUPFAM" id="SSF52540">
    <property type="entry name" value="P-loop containing nucleoside triphosphate hydrolases"/>
    <property type="match status" value="1"/>
</dbReference>
<evidence type="ECO:0000313" key="4">
    <source>
        <dbReference type="EMBL" id="MCP2166881.1"/>
    </source>
</evidence>
<dbReference type="GO" id="GO:0004016">
    <property type="term" value="F:adenylate cyclase activity"/>
    <property type="evidence" value="ECO:0007669"/>
    <property type="project" value="TreeGrafter"/>
</dbReference>
<dbReference type="SUPFAM" id="SSF46894">
    <property type="entry name" value="C-terminal effector domain of the bipartite response regulators"/>
    <property type="match status" value="1"/>
</dbReference>
<dbReference type="AlphaFoldDB" id="A0AAE3KG03"/>
<name>A0AAE3KG03_9PSEU</name>
<dbReference type="Gene3D" id="1.10.10.10">
    <property type="entry name" value="Winged helix-like DNA-binding domain superfamily/Winged helix DNA-binding domain"/>
    <property type="match status" value="1"/>
</dbReference>
<evidence type="ECO:0000259" key="3">
    <source>
        <dbReference type="PROSITE" id="PS50043"/>
    </source>
</evidence>
<sequence>MDGTATRFVGRRRELTALKEVLGGHGARLVDLVAEPGMGRSALLAEFLPAAAGHEVLAAAGGTGGAHPRLTAERLRGTLPEVLVVDDVHQASPEVVTALHELLRTPPPDLMLVLSHRPRQSPTHLLAALGTAATTWRTTRLELPPLTAADTETLLPDTLCGRHRTTAHADSGGNPRYLRLLRSWCAGQGCGGGELFEEATALPEQGAAELLLELEALPARALLVARAAAVAGQDTYLAAVLAGLDHADLLSEVDTLVAADVLRPTNIPGRFAFRHPALRAVTYAGAPAGWRLGAHARAAEYLRERGTPAAGYARHVERAGQAGPAGTATLLAAADELADRAPGTAAGFYRAALRELPDAEAPAPLLALARCAVATGDLRGGAEALSRHDDLPSAVPGAGAETRALLAQYAGRYTQARSLLRKALSTVDSPQLRLPLAQTSLWDTGWHFSDDALLTATGSGDPALQALALAVHGITRLANGSAGPAQRSAREAARVADRQAGADLARTPAILTSLGWLETHLEQHSAALRHFTQGLALSRASGRWPAMIPALTGLATVHLREGELRAAAGAANQAVSLSESPGAEDLRAMALTARAQVSLARGEVLAALADSHQAATLVPPDSPWWRRARLTAAAAHLHDGDPATAVTLTLDAAGGDTLPELPAWDHVPAGSQLAHAELLLGNTSEAALWSKRVTESARALGLPALTAQANLTAARVAQGPGEALVHATAALTASNPLLTATAHTLAAQALTNLNEHARAADHHAAARALAARHGTTPLPTATPAQCPPTEQHVLSQREYEIATLVSQGRTNRQIARELAVSHKTVETHLGRIFTKLAVSSRAEIANMVGRATVVARPRRA</sequence>
<dbReference type="PRINTS" id="PR00038">
    <property type="entry name" value="HTHLUXR"/>
</dbReference>
<comment type="caution">
    <text evidence="4">The sequence shown here is derived from an EMBL/GenBank/DDBJ whole genome shotgun (WGS) entry which is preliminary data.</text>
</comment>
<keyword evidence="5" id="KW-1185">Reference proteome</keyword>
<dbReference type="InterPro" id="IPR027417">
    <property type="entry name" value="P-loop_NTPase"/>
</dbReference>
<keyword evidence="1" id="KW-0547">Nucleotide-binding</keyword>
<dbReference type="Proteomes" id="UP001206128">
    <property type="component" value="Unassembled WGS sequence"/>
</dbReference>
<evidence type="ECO:0000256" key="2">
    <source>
        <dbReference type="ARBA" id="ARBA00022840"/>
    </source>
</evidence>
<dbReference type="PANTHER" id="PTHR16305">
    <property type="entry name" value="TESTICULAR SOLUBLE ADENYLYL CYCLASE"/>
    <property type="match status" value="1"/>
</dbReference>
<keyword evidence="4" id="KW-0238">DNA-binding</keyword>
<keyword evidence="2" id="KW-0067">ATP-binding</keyword>
<dbReference type="GO" id="GO:0003677">
    <property type="term" value="F:DNA binding"/>
    <property type="evidence" value="ECO:0007669"/>
    <property type="project" value="UniProtKB-KW"/>
</dbReference>
<dbReference type="InterPro" id="IPR036388">
    <property type="entry name" value="WH-like_DNA-bd_sf"/>
</dbReference>
<dbReference type="GO" id="GO:0005737">
    <property type="term" value="C:cytoplasm"/>
    <property type="evidence" value="ECO:0007669"/>
    <property type="project" value="TreeGrafter"/>
</dbReference>
<feature type="domain" description="HTH luxR-type" evidence="3">
    <location>
        <begin position="787"/>
        <end position="852"/>
    </location>
</feature>
<accession>A0AAE3KG03</accession>
<dbReference type="InterPro" id="IPR011990">
    <property type="entry name" value="TPR-like_helical_dom_sf"/>
</dbReference>
<proteinExistence type="predicted"/>
<dbReference type="RefSeq" id="WP_253773192.1">
    <property type="nucleotide sequence ID" value="NZ_JAMTCK010000008.1"/>
</dbReference>
<dbReference type="InterPro" id="IPR000792">
    <property type="entry name" value="Tscrpt_reg_LuxR_C"/>
</dbReference>
<dbReference type="InterPro" id="IPR019734">
    <property type="entry name" value="TPR_rpt"/>
</dbReference>
<dbReference type="CDD" id="cd06170">
    <property type="entry name" value="LuxR_C_like"/>
    <property type="match status" value="1"/>
</dbReference>
<dbReference type="GO" id="GO:0006355">
    <property type="term" value="P:regulation of DNA-templated transcription"/>
    <property type="evidence" value="ECO:0007669"/>
    <property type="project" value="InterPro"/>
</dbReference>
<dbReference type="Pfam" id="PF00196">
    <property type="entry name" value="GerE"/>
    <property type="match status" value="1"/>
</dbReference>
<dbReference type="PANTHER" id="PTHR16305:SF35">
    <property type="entry name" value="TRANSCRIPTIONAL ACTIVATOR DOMAIN"/>
    <property type="match status" value="1"/>
</dbReference>
<dbReference type="PROSITE" id="PS00622">
    <property type="entry name" value="HTH_LUXR_1"/>
    <property type="match status" value="1"/>
</dbReference>